<keyword evidence="1" id="KW-1185">Reference proteome</keyword>
<dbReference type="SUPFAM" id="SSF57625">
    <property type="entry name" value="Invertebrate chitin-binding proteins"/>
    <property type="match status" value="1"/>
</dbReference>
<dbReference type="GO" id="GO:0005576">
    <property type="term" value="C:extracellular region"/>
    <property type="evidence" value="ECO:0007669"/>
    <property type="project" value="InterPro"/>
</dbReference>
<dbReference type="Pfam" id="PF01607">
    <property type="entry name" value="CBM_14"/>
    <property type="match status" value="1"/>
</dbReference>
<evidence type="ECO:0000313" key="1">
    <source>
        <dbReference type="Proteomes" id="UP000515146"/>
    </source>
</evidence>
<organism evidence="1 2">
    <name type="scientific">Dermatophagoides pteronyssinus</name>
    <name type="common">European house dust mite</name>
    <dbReference type="NCBI Taxonomy" id="6956"/>
    <lineage>
        <taxon>Eukaryota</taxon>
        <taxon>Metazoa</taxon>
        <taxon>Ecdysozoa</taxon>
        <taxon>Arthropoda</taxon>
        <taxon>Chelicerata</taxon>
        <taxon>Arachnida</taxon>
        <taxon>Acari</taxon>
        <taxon>Acariformes</taxon>
        <taxon>Sarcoptiformes</taxon>
        <taxon>Astigmata</taxon>
        <taxon>Psoroptidia</taxon>
        <taxon>Analgoidea</taxon>
        <taxon>Pyroglyphidae</taxon>
        <taxon>Dermatophagoidinae</taxon>
        <taxon>Dermatophagoides</taxon>
    </lineage>
</organism>
<dbReference type="AlphaFoldDB" id="A0A6P6YJI8"/>
<evidence type="ECO:0000313" key="2">
    <source>
        <dbReference type="RefSeq" id="XP_027205698.1"/>
    </source>
</evidence>
<dbReference type="InParanoid" id="A0A6P6YJI8"/>
<dbReference type="InterPro" id="IPR036508">
    <property type="entry name" value="Chitin-bd_dom_sf"/>
</dbReference>
<dbReference type="Proteomes" id="UP000515146">
    <property type="component" value="Unplaced"/>
</dbReference>
<dbReference type="Gene3D" id="2.170.140.10">
    <property type="entry name" value="Chitin binding domain"/>
    <property type="match status" value="1"/>
</dbReference>
<dbReference type="InterPro" id="IPR002557">
    <property type="entry name" value="Chitin-bd_dom"/>
</dbReference>
<name>A0A6P6YJI8_DERPT</name>
<dbReference type="OrthoDB" id="6020543at2759"/>
<dbReference type="RefSeq" id="XP_027205698.1">
    <property type="nucleotide sequence ID" value="XM_027349897.1"/>
</dbReference>
<accession>A0A6P6YJI8</accession>
<sequence>MYLASSFRPYLFIATSVLSQIYLSLGQAQQQCPGYRPEEVSYPTPYITPQDRSSRCKTLFSRFNSTGTANLSFIGQNTYHNPCKIECGLCVDDELPDEKEEINAIRSYPPHISLKDSIVKCNDEVEIFEQFMESGTRCGPFHYCEDNCCKAKPELFPNSKRAKQRTKSTDINRFSQDMPPEWTKPLICEEEGYFRNPNDCHKFYRCHKTGTRGGFSRTLFECNPSTLIFDEQYNVCVAVEENINDNVCDQLDANAEVDY</sequence>
<protein>
    <submittedName>
        <fullName evidence="2">Uncharacterized protein LOC113799282</fullName>
    </submittedName>
</protein>
<reference evidence="2" key="1">
    <citation type="submission" date="2025-08" db="UniProtKB">
        <authorList>
            <consortium name="RefSeq"/>
        </authorList>
    </citation>
    <scope>IDENTIFICATION</scope>
    <source>
        <strain evidence="2">Airmid</strain>
    </source>
</reference>
<dbReference type="SMART" id="SM00494">
    <property type="entry name" value="ChtBD2"/>
    <property type="match status" value="1"/>
</dbReference>
<dbReference type="KEGG" id="dpte:113799282"/>
<dbReference type="GO" id="GO:0008061">
    <property type="term" value="F:chitin binding"/>
    <property type="evidence" value="ECO:0007669"/>
    <property type="project" value="InterPro"/>
</dbReference>
<dbReference type="OMA" id="CKIECGL"/>
<proteinExistence type="predicted"/>
<gene>
    <name evidence="2" type="primary">LOC113799282</name>
</gene>